<reference evidence="3" key="2">
    <citation type="submission" date="2020-08" db="EMBL/GenBank/DDBJ databases">
        <authorList>
            <person name="Kikuchi T."/>
        </authorList>
    </citation>
    <scope>NUCLEOTIDE SEQUENCE</scope>
    <source>
        <strain evidence="2">Ka4C1</strain>
    </source>
</reference>
<evidence type="ECO:0000313" key="4">
    <source>
        <dbReference type="Proteomes" id="UP000095284"/>
    </source>
</evidence>
<protein>
    <submittedName>
        <fullName evidence="2">(pine wood nematode) hypothetical protein</fullName>
    </submittedName>
</protein>
<evidence type="ECO:0000256" key="1">
    <source>
        <dbReference type="SAM" id="Phobius"/>
    </source>
</evidence>
<accession>A0A1I7SSG2</accession>
<dbReference type="PANTHER" id="PTHR13411">
    <property type="entry name" value="PLASMINOGEN RECEPTOR (KT)"/>
    <property type="match status" value="1"/>
</dbReference>
<keyword evidence="1" id="KW-0812">Transmembrane</keyword>
<evidence type="ECO:0000313" key="2">
    <source>
        <dbReference type="EMBL" id="CAD5215623.1"/>
    </source>
</evidence>
<dbReference type="Proteomes" id="UP000095284">
    <property type="component" value="Unplaced"/>
</dbReference>
<proteinExistence type="predicted"/>
<dbReference type="eggNOG" id="KOG4544">
    <property type="taxonomic scope" value="Eukaryota"/>
</dbReference>
<organism evidence="4 6">
    <name type="scientific">Bursaphelenchus xylophilus</name>
    <name type="common">Pinewood nematode worm</name>
    <name type="synonym">Aphelenchoides xylophilus</name>
    <dbReference type="NCBI Taxonomy" id="6326"/>
    <lineage>
        <taxon>Eukaryota</taxon>
        <taxon>Metazoa</taxon>
        <taxon>Ecdysozoa</taxon>
        <taxon>Nematoda</taxon>
        <taxon>Chromadorea</taxon>
        <taxon>Rhabditida</taxon>
        <taxon>Tylenchina</taxon>
        <taxon>Tylenchomorpha</taxon>
        <taxon>Aphelenchoidea</taxon>
        <taxon>Aphelenchoididae</taxon>
        <taxon>Bursaphelenchus</taxon>
    </lineage>
</organism>
<reference evidence="6" key="1">
    <citation type="submission" date="2016-11" db="UniProtKB">
        <authorList>
            <consortium name="WormBaseParasite"/>
        </authorList>
    </citation>
    <scope>IDENTIFICATION</scope>
</reference>
<dbReference type="InterPro" id="IPR019319">
    <property type="entry name" value="Plg-R(KT)"/>
</dbReference>
<dbReference type="WBParaSite" id="BXY_1597900.1">
    <property type="protein sequence ID" value="BXY_1597900.1"/>
    <property type="gene ID" value="BXY_1597900"/>
</dbReference>
<evidence type="ECO:0000313" key="5">
    <source>
        <dbReference type="Proteomes" id="UP000659654"/>
    </source>
</evidence>
<dbReference type="AlphaFoldDB" id="A0A1I7SSG2"/>
<keyword evidence="1" id="KW-0472">Membrane</keyword>
<dbReference type="Proteomes" id="UP000582659">
    <property type="component" value="Unassembled WGS sequence"/>
</dbReference>
<dbReference type="OrthoDB" id="10256697at2759"/>
<keyword evidence="5" id="KW-1185">Reference proteome</keyword>
<feature type="transmembrane region" description="Helical" evidence="1">
    <location>
        <begin position="47"/>
        <end position="66"/>
    </location>
</feature>
<dbReference type="EMBL" id="CAJFCV020000002">
    <property type="protein sequence ID" value="CAG9097583.1"/>
    <property type="molecule type" value="Genomic_DNA"/>
</dbReference>
<gene>
    <name evidence="2" type="ORF">BXYJ_LOCUS4122</name>
</gene>
<keyword evidence="1" id="KW-1133">Transmembrane helix</keyword>
<evidence type="ECO:0000313" key="3">
    <source>
        <dbReference type="EMBL" id="CAG9097583.1"/>
    </source>
</evidence>
<dbReference type="PANTHER" id="PTHR13411:SF6">
    <property type="entry name" value="PLASMINOGEN RECEPTOR (KT)"/>
    <property type="match status" value="1"/>
</dbReference>
<name>A0A1I7SSG2_BURXY</name>
<dbReference type="Pfam" id="PF10166">
    <property type="entry name" value="DUF2368"/>
    <property type="match status" value="1"/>
</dbReference>
<evidence type="ECO:0000313" key="6">
    <source>
        <dbReference type="WBParaSite" id="BXY_1597900.1"/>
    </source>
</evidence>
<dbReference type="Proteomes" id="UP000659654">
    <property type="component" value="Unassembled WGS sequence"/>
</dbReference>
<sequence>MGIAYSNDDSLNRLRSEYDRQLNRQIVLMDHYWQHKRAEEFATRKEIVGWEVISFGAIATTLFFTAMKKKNKALILPVIPLVTWIGYRMTQATDEYMEVVHKRAKEILDDPRQKKLITLAGGRITLKELDERRAAWKNNFFTSERCE</sequence>
<dbReference type="GO" id="GO:0005886">
    <property type="term" value="C:plasma membrane"/>
    <property type="evidence" value="ECO:0007669"/>
    <property type="project" value="InterPro"/>
</dbReference>
<dbReference type="EMBL" id="CAJFDI010000002">
    <property type="protein sequence ID" value="CAD5215623.1"/>
    <property type="molecule type" value="Genomic_DNA"/>
</dbReference>